<name>A0A8S0X1N6_CYCAE</name>
<evidence type="ECO:0000256" key="1">
    <source>
        <dbReference type="SAM" id="MobiDB-lite"/>
    </source>
</evidence>
<evidence type="ECO:0000313" key="4">
    <source>
        <dbReference type="Proteomes" id="UP000467700"/>
    </source>
</evidence>
<reference evidence="3 4" key="1">
    <citation type="submission" date="2020-01" db="EMBL/GenBank/DDBJ databases">
        <authorList>
            <person name="Gupta K D."/>
        </authorList>
    </citation>
    <scope>NUCLEOTIDE SEQUENCE [LARGE SCALE GENOMIC DNA]</scope>
</reference>
<evidence type="ECO:0000256" key="2">
    <source>
        <dbReference type="SAM" id="Phobius"/>
    </source>
</evidence>
<evidence type="ECO:0000313" key="3">
    <source>
        <dbReference type="EMBL" id="CAA7264402.1"/>
    </source>
</evidence>
<keyword evidence="2" id="KW-0812">Transmembrane</keyword>
<accession>A0A8S0X1N6</accession>
<keyword evidence="2" id="KW-0472">Membrane</keyword>
<dbReference type="AlphaFoldDB" id="A0A8S0X1N6"/>
<feature type="region of interest" description="Disordered" evidence="1">
    <location>
        <begin position="1"/>
        <end position="20"/>
    </location>
</feature>
<keyword evidence="4" id="KW-1185">Reference proteome</keyword>
<evidence type="ECO:0008006" key="5">
    <source>
        <dbReference type="Google" id="ProtNLM"/>
    </source>
</evidence>
<dbReference type="Proteomes" id="UP000467700">
    <property type="component" value="Unassembled WGS sequence"/>
</dbReference>
<keyword evidence="2" id="KW-1133">Transmembrane helix</keyword>
<organism evidence="3 4">
    <name type="scientific">Cyclocybe aegerita</name>
    <name type="common">Black poplar mushroom</name>
    <name type="synonym">Agrocybe aegerita</name>
    <dbReference type="NCBI Taxonomy" id="1973307"/>
    <lineage>
        <taxon>Eukaryota</taxon>
        <taxon>Fungi</taxon>
        <taxon>Dikarya</taxon>
        <taxon>Basidiomycota</taxon>
        <taxon>Agaricomycotina</taxon>
        <taxon>Agaricomycetes</taxon>
        <taxon>Agaricomycetidae</taxon>
        <taxon>Agaricales</taxon>
        <taxon>Agaricineae</taxon>
        <taxon>Bolbitiaceae</taxon>
        <taxon>Cyclocybe</taxon>
    </lineage>
</organism>
<dbReference type="Pfam" id="PF10164">
    <property type="entry name" value="BRI3"/>
    <property type="match status" value="1"/>
</dbReference>
<feature type="transmembrane region" description="Helical" evidence="2">
    <location>
        <begin position="73"/>
        <end position="95"/>
    </location>
</feature>
<comment type="caution">
    <text evidence="3">The sequence shown here is derived from an EMBL/GenBank/DDBJ whole genome shotgun (WGS) entry which is preliminary data.</text>
</comment>
<dbReference type="OrthoDB" id="2564984at2759"/>
<sequence>MPSPAQLQGGQMSRQTTSLYTQDQLSPITSPIEAQPTSIHDTMSPTSAATLGQQYRDQLFAQCALGNHEKTTRYGICGIISSIVLFPLGLICLFIDKEKKCARCGVSLKTK</sequence>
<dbReference type="EMBL" id="CACVBS010000044">
    <property type="protein sequence ID" value="CAA7264402.1"/>
    <property type="molecule type" value="Genomic_DNA"/>
</dbReference>
<dbReference type="InterPro" id="IPR019317">
    <property type="entry name" value="BRI3"/>
</dbReference>
<gene>
    <name evidence="3" type="ORF">AAE3_LOCUS6561</name>
</gene>
<proteinExistence type="predicted"/>
<protein>
    <recommendedName>
        <fullName evidence="5">Brain protein I3</fullName>
    </recommendedName>
</protein>